<evidence type="ECO:0000313" key="3">
    <source>
        <dbReference type="EMBL" id="KGK98685.1"/>
    </source>
</evidence>
<proteinExistence type="inferred from homology"/>
<feature type="domain" description="SUF system FeS cluster assembly SufBD core" evidence="2">
    <location>
        <begin position="151"/>
        <end position="379"/>
    </location>
</feature>
<dbReference type="Proteomes" id="UP000029859">
    <property type="component" value="Unassembled WGS sequence"/>
</dbReference>
<dbReference type="AlphaFoldDB" id="A0A099T0I7"/>
<name>A0A099T0I7_METMT</name>
<evidence type="ECO:0000259" key="2">
    <source>
        <dbReference type="Pfam" id="PF01458"/>
    </source>
</evidence>
<protein>
    <recommendedName>
        <fullName evidence="2">SUF system FeS cluster assembly SufBD core domain-containing protein</fullName>
    </recommendedName>
</protein>
<dbReference type="InterPro" id="IPR037284">
    <property type="entry name" value="SUF_FeS_clus_asmbl_SufBD_sf"/>
</dbReference>
<comment type="caution">
    <text evidence="3">The sequence shown here is derived from an EMBL/GenBank/DDBJ whole genome shotgun (WGS) entry which is preliminary data.</text>
</comment>
<dbReference type="OrthoDB" id="372168at2157"/>
<dbReference type="InterPro" id="IPR000825">
    <property type="entry name" value="SUF_FeS_clus_asmbl_SufBD_core"/>
</dbReference>
<dbReference type="InterPro" id="IPR055346">
    <property type="entry name" value="Fe-S_cluster_assembly_SufBD"/>
</dbReference>
<dbReference type="EMBL" id="JRHO01000013">
    <property type="protein sequence ID" value="KGK98685.1"/>
    <property type="molecule type" value="Genomic_DNA"/>
</dbReference>
<dbReference type="GO" id="GO:0016226">
    <property type="term" value="P:iron-sulfur cluster assembly"/>
    <property type="evidence" value="ECO:0007669"/>
    <property type="project" value="InterPro"/>
</dbReference>
<evidence type="ECO:0000256" key="1">
    <source>
        <dbReference type="ARBA" id="ARBA00043967"/>
    </source>
</evidence>
<dbReference type="PANTHER" id="PTHR30508:SF1">
    <property type="entry name" value="UPF0051 PROTEIN ABCI8, CHLOROPLASTIC-RELATED"/>
    <property type="match status" value="1"/>
</dbReference>
<keyword evidence="4" id="KW-1185">Reference proteome</keyword>
<dbReference type="RefSeq" id="WP_048194529.1">
    <property type="nucleotide sequence ID" value="NZ_CAAGSM010000009.1"/>
</dbReference>
<gene>
    <name evidence="3" type="ORF">LI82_07500</name>
</gene>
<sequence>MQTGTALKEKAEKAIAKIAMYGEDFDLNEFEVGTKEVPLTEDLEDLDSEFKKTLLNVGVLPDEKDRSGSFLMLDNAISHSSINDPDIELMSLHEAMEKHDWLEEYSWKLVPVDADKYTAKSYLENANGYFIRAPAGKKSSMPVQTCLVTGHKDATQTVHNILIVEEDAQLDVITGCTTKKGVERAMHLGISEIYVKKGGVLNFTMIHNWAEDIGVRPRTAIHLEEGATFVNNYILLKPVKSIQSYPTAILDGEGAFARFHTIAVAHPGSELDLGSRVIFNAPNTKAELVSRTITTGGKITARGEMVANEPHSKGHLECHGLVLNNKGTQRAIPILEANVDDVELTHEAAVGRIAKEQVEYLMARGLSEEDSVGMIVRGFLDVGITGLPEELAEDIDKTIAQIGKDAI</sequence>
<dbReference type="SUPFAM" id="SSF101960">
    <property type="entry name" value="Stabilizer of iron transporter SufD"/>
    <property type="match status" value="1"/>
</dbReference>
<dbReference type="Pfam" id="PF01458">
    <property type="entry name" value="SUFBD_core"/>
    <property type="match status" value="1"/>
</dbReference>
<evidence type="ECO:0000313" key="4">
    <source>
        <dbReference type="Proteomes" id="UP000029859"/>
    </source>
</evidence>
<organism evidence="3 4">
    <name type="scientific">Methanococcoides methylutens</name>
    <dbReference type="NCBI Taxonomy" id="2226"/>
    <lineage>
        <taxon>Archaea</taxon>
        <taxon>Methanobacteriati</taxon>
        <taxon>Methanobacteriota</taxon>
        <taxon>Stenosarchaea group</taxon>
        <taxon>Methanomicrobia</taxon>
        <taxon>Methanosarcinales</taxon>
        <taxon>Methanosarcinaceae</taxon>
        <taxon>Methanococcoides</taxon>
    </lineage>
</organism>
<reference evidence="3 4" key="1">
    <citation type="submission" date="2014-09" db="EMBL/GenBank/DDBJ databases">
        <title>Draft genome sequence of an obligately methylotrophic methanogen, Methanococcoides methylutens, isolated from marine sediment.</title>
        <authorList>
            <person name="Guan Y."/>
            <person name="Ngugi D.K."/>
            <person name="Blom J."/>
            <person name="Ali S."/>
            <person name="Ferry J.G."/>
            <person name="Stingl U."/>
        </authorList>
    </citation>
    <scope>NUCLEOTIDE SEQUENCE [LARGE SCALE GENOMIC DNA]</scope>
    <source>
        <strain evidence="3 4">DSM 2657</strain>
    </source>
</reference>
<comment type="similarity">
    <text evidence="1">Belongs to the iron-sulfur cluster assembly SufBD family.</text>
</comment>
<dbReference type="PANTHER" id="PTHR30508">
    <property type="entry name" value="FES CLUSTER ASSEMBLY PROTEIN SUF"/>
    <property type="match status" value="1"/>
</dbReference>
<accession>A0A099T0I7</accession>